<evidence type="ECO:0000313" key="12">
    <source>
        <dbReference type="EMBL" id="MFC5455646.1"/>
    </source>
</evidence>
<evidence type="ECO:0000256" key="10">
    <source>
        <dbReference type="SAM" id="MobiDB-lite"/>
    </source>
</evidence>
<accession>A0ABW0KSN1</accession>
<dbReference type="InterPro" id="IPR036419">
    <property type="entry name" value="Ribosomal_S3_C_sf"/>
</dbReference>
<feature type="domain" description="KH type-2" evidence="11">
    <location>
        <begin position="39"/>
        <end position="108"/>
    </location>
</feature>
<name>A0ABW0KSN1_9BACT</name>
<dbReference type="CDD" id="cd02412">
    <property type="entry name" value="KH-II_30S_S3"/>
    <property type="match status" value="1"/>
</dbReference>
<dbReference type="PROSITE" id="PS50823">
    <property type="entry name" value="KH_TYPE_2"/>
    <property type="match status" value="1"/>
</dbReference>
<evidence type="ECO:0000256" key="7">
    <source>
        <dbReference type="ARBA" id="ARBA00035257"/>
    </source>
</evidence>
<evidence type="ECO:0000256" key="6">
    <source>
        <dbReference type="ARBA" id="ARBA00024998"/>
    </source>
</evidence>
<dbReference type="SUPFAM" id="SSF54821">
    <property type="entry name" value="Ribosomal protein S3 C-terminal domain"/>
    <property type="match status" value="1"/>
</dbReference>
<evidence type="ECO:0000256" key="9">
    <source>
        <dbReference type="RuleBase" id="RU003624"/>
    </source>
</evidence>
<evidence type="ECO:0000259" key="11">
    <source>
        <dbReference type="PROSITE" id="PS50823"/>
    </source>
</evidence>
<dbReference type="EMBL" id="JBHSMQ010000004">
    <property type="protein sequence ID" value="MFC5455646.1"/>
    <property type="molecule type" value="Genomic_DNA"/>
</dbReference>
<dbReference type="Gene3D" id="3.30.1140.32">
    <property type="entry name" value="Ribosomal protein S3, C-terminal domain"/>
    <property type="match status" value="1"/>
</dbReference>
<dbReference type="GO" id="GO:0005840">
    <property type="term" value="C:ribosome"/>
    <property type="evidence" value="ECO:0007669"/>
    <property type="project" value="UniProtKB-KW"/>
</dbReference>
<evidence type="ECO:0000256" key="3">
    <source>
        <dbReference type="ARBA" id="ARBA00022884"/>
    </source>
</evidence>
<feature type="region of interest" description="Disordered" evidence="10">
    <location>
        <begin position="207"/>
        <end position="262"/>
    </location>
</feature>
<dbReference type="InterPro" id="IPR009019">
    <property type="entry name" value="KH_sf_prok-type"/>
</dbReference>
<dbReference type="PROSITE" id="PS00548">
    <property type="entry name" value="RIBOSOMAL_S3"/>
    <property type="match status" value="1"/>
</dbReference>
<keyword evidence="2 8" id="KW-0699">rRNA-binding</keyword>
<dbReference type="InterPro" id="IPR005704">
    <property type="entry name" value="Ribosomal_uS3_bac-typ"/>
</dbReference>
<organism evidence="12 13">
    <name type="scientific">Prosthecobacter fluviatilis</name>
    <dbReference type="NCBI Taxonomy" id="445931"/>
    <lineage>
        <taxon>Bacteria</taxon>
        <taxon>Pseudomonadati</taxon>
        <taxon>Verrucomicrobiota</taxon>
        <taxon>Verrucomicrobiia</taxon>
        <taxon>Verrucomicrobiales</taxon>
        <taxon>Verrucomicrobiaceae</taxon>
        <taxon>Prosthecobacter</taxon>
    </lineage>
</organism>
<gene>
    <name evidence="8 12" type="primary">rpsC</name>
    <name evidence="12" type="ORF">ACFQDI_12330</name>
</gene>
<comment type="subunit">
    <text evidence="8">Part of the 30S ribosomal subunit. Forms a tight complex with proteins S10 and S14.</text>
</comment>
<sequence length="262" mass="28912">MGQKVNPIGFRLAVTKDWRSKWYAPEKEYADSLHSDLAIRAYLKEKLMQAAISKIVIERAWNQVRVTLHTARPGLVIGRKGQEIDVMSQKVSEMCGGKQVKIDIFEIKQPELDAQLVAEAVAVQLERRISFRRAMKRSVQTAMDMGADGIRLRCAGRLGGADIARAEWYRQGKVPLQTLRIPIDYGFAEARTVYGIIGVKCWMNRGNAPEGVSRPSGERRPRRDDRGDRRPGAPGPRGGDRRGPQGGGGYGAPAPAPAPAQA</sequence>
<evidence type="ECO:0000256" key="1">
    <source>
        <dbReference type="ARBA" id="ARBA00010761"/>
    </source>
</evidence>
<comment type="similarity">
    <text evidence="1 8 9">Belongs to the universal ribosomal protein uS3 family.</text>
</comment>
<keyword evidence="13" id="KW-1185">Reference proteome</keyword>
<evidence type="ECO:0000256" key="2">
    <source>
        <dbReference type="ARBA" id="ARBA00022730"/>
    </source>
</evidence>
<dbReference type="Pfam" id="PF00189">
    <property type="entry name" value="Ribosomal_S3_C"/>
    <property type="match status" value="1"/>
</dbReference>
<dbReference type="InterPro" id="IPR004087">
    <property type="entry name" value="KH_dom"/>
</dbReference>
<dbReference type="NCBIfam" id="TIGR01009">
    <property type="entry name" value="rpsC_bact"/>
    <property type="match status" value="1"/>
</dbReference>
<dbReference type="SMART" id="SM00322">
    <property type="entry name" value="KH"/>
    <property type="match status" value="1"/>
</dbReference>
<dbReference type="Pfam" id="PF07650">
    <property type="entry name" value="KH_2"/>
    <property type="match status" value="1"/>
</dbReference>
<proteinExistence type="inferred from homology"/>
<dbReference type="InterPro" id="IPR015946">
    <property type="entry name" value="KH_dom-like_a/b"/>
</dbReference>
<keyword evidence="5 8" id="KW-0687">Ribonucleoprotein</keyword>
<evidence type="ECO:0000256" key="8">
    <source>
        <dbReference type="HAMAP-Rule" id="MF_01309"/>
    </source>
</evidence>
<dbReference type="Gene3D" id="3.30.300.20">
    <property type="match status" value="1"/>
</dbReference>
<evidence type="ECO:0000256" key="4">
    <source>
        <dbReference type="ARBA" id="ARBA00022980"/>
    </source>
</evidence>
<protein>
    <recommendedName>
        <fullName evidence="7 8">Small ribosomal subunit protein uS3</fullName>
    </recommendedName>
</protein>
<dbReference type="InterPro" id="IPR001351">
    <property type="entry name" value="Ribosomal_uS3_C"/>
</dbReference>
<keyword evidence="4 8" id="KW-0689">Ribosomal protein</keyword>
<dbReference type="RefSeq" id="WP_377166933.1">
    <property type="nucleotide sequence ID" value="NZ_JBHSMQ010000004.1"/>
</dbReference>
<comment type="function">
    <text evidence="6 8">Binds the lower part of the 30S subunit head. Binds mRNA in the 70S ribosome, positioning it for translation.</text>
</comment>
<dbReference type="PANTHER" id="PTHR11760">
    <property type="entry name" value="30S/40S RIBOSOMAL PROTEIN S3"/>
    <property type="match status" value="1"/>
</dbReference>
<dbReference type="InterPro" id="IPR004044">
    <property type="entry name" value="KH_dom_type_2"/>
</dbReference>
<dbReference type="Proteomes" id="UP001596052">
    <property type="component" value="Unassembled WGS sequence"/>
</dbReference>
<dbReference type="InterPro" id="IPR057258">
    <property type="entry name" value="Ribosomal_uS3"/>
</dbReference>
<dbReference type="PANTHER" id="PTHR11760:SF19">
    <property type="entry name" value="SMALL RIBOSOMAL SUBUNIT PROTEIN US3C"/>
    <property type="match status" value="1"/>
</dbReference>
<reference evidence="13" key="1">
    <citation type="journal article" date="2019" name="Int. J. Syst. Evol. Microbiol.">
        <title>The Global Catalogue of Microorganisms (GCM) 10K type strain sequencing project: providing services to taxonomists for standard genome sequencing and annotation.</title>
        <authorList>
            <consortium name="The Broad Institute Genomics Platform"/>
            <consortium name="The Broad Institute Genome Sequencing Center for Infectious Disease"/>
            <person name="Wu L."/>
            <person name="Ma J."/>
        </authorList>
    </citation>
    <scope>NUCLEOTIDE SEQUENCE [LARGE SCALE GENOMIC DNA]</scope>
    <source>
        <strain evidence="13">CGMCC 4.1469</strain>
    </source>
</reference>
<comment type="caution">
    <text evidence="12">The sequence shown here is derived from an EMBL/GenBank/DDBJ whole genome shotgun (WGS) entry which is preliminary data.</text>
</comment>
<keyword evidence="3 8" id="KW-0694">RNA-binding</keyword>
<dbReference type="HAMAP" id="MF_01309_B">
    <property type="entry name" value="Ribosomal_uS3_B"/>
    <property type="match status" value="1"/>
</dbReference>
<evidence type="ECO:0000313" key="13">
    <source>
        <dbReference type="Proteomes" id="UP001596052"/>
    </source>
</evidence>
<dbReference type="SUPFAM" id="SSF54814">
    <property type="entry name" value="Prokaryotic type KH domain (KH-domain type II)"/>
    <property type="match status" value="1"/>
</dbReference>
<feature type="compositionally biased region" description="Basic and acidic residues" evidence="10">
    <location>
        <begin position="216"/>
        <end position="231"/>
    </location>
</feature>
<evidence type="ECO:0000256" key="5">
    <source>
        <dbReference type="ARBA" id="ARBA00023274"/>
    </source>
</evidence>
<dbReference type="InterPro" id="IPR018280">
    <property type="entry name" value="Ribosomal_uS3_CS"/>
</dbReference>